<feature type="compositionally biased region" description="Basic and acidic residues" evidence="1">
    <location>
        <begin position="46"/>
        <end position="70"/>
    </location>
</feature>
<dbReference type="Gramene" id="KCW62841">
    <property type="protein sequence ID" value="KCW62841"/>
    <property type="gene ID" value="EUGRSUZ_G00435"/>
</dbReference>
<organism evidence="2">
    <name type="scientific">Eucalyptus grandis</name>
    <name type="common">Flooded gum</name>
    <dbReference type="NCBI Taxonomy" id="71139"/>
    <lineage>
        <taxon>Eukaryota</taxon>
        <taxon>Viridiplantae</taxon>
        <taxon>Streptophyta</taxon>
        <taxon>Embryophyta</taxon>
        <taxon>Tracheophyta</taxon>
        <taxon>Spermatophyta</taxon>
        <taxon>Magnoliopsida</taxon>
        <taxon>eudicotyledons</taxon>
        <taxon>Gunneridae</taxon>
        <taxon>Pentapetalae</taxon>
        <taxon>rosids</taxon>
        <taxon>malvids</taxon>
        <taxon>Myrtales</taxon>
        <taxon>Myrtaceae</taxon>
        <taxon>Myrtoideae</taxon>
        <taxon>Eucalypteae</taxon>
        <taxon>Eucalyptus</taxon>
    </lineage>
</organism>
<evidence type="ECO:0000256" key="1">
    <source>
        <dbReference type="SAM" id="MobiDB-lite"/>
    </source>
</evidence>
<dbReference type="InParanoid" id="A0A059BAB9"/>
<protein>
    <submittedName>
        <fullName evidence="2">Uncharacterized protein</fullName>
    </submittedName>
</protein>
<sequence>MLGQGQAGGAAGGGRGPAHPPAPSKEEREREAGGGIFGRDHRVRPRERETKREIGRGSETHRASEAKSERLPPVAIAPGARTKTLADAYLSPRSILLPLSKEGFPWFPVASLLQDRLM</sequence>
<feature type="compositionally biased region" description="Gly residues" evidence="1">
    <location>
        <begin position="1"/>
        <end position="16"/>
    </location>
</feature>
<gene>
    <name evidence="2" type="ORF">EUGRSUZ_G00435</name>
</gene>
<accession>A0A059BAB9</accession>
<reference evidence="2" key="1">
    <citation type="submission" date="2013-07" db="EMBL/GenBank/DDBJ databases">
        <title>The genome of Eucalyptus grandis.</title>
        <authorList>
            <person name="Schmutz J."/>
            <person name="Hayes R."/>
            <person name="Myburg A."/>
            <person name="Tuskan G."/>
            <person name="Grattapaglia D."/>
            <person name="Rokhsar D.S."/>
        </authorList>
    </citation>
    <scope>NUCLEOTIDE SEQUENCE</scope>
    <source>
        <tissue evidence="2">Leaf extractions</tissue>
    </source>
</reference>
<name>A0A059BAB9_EUCGR</name>
<proteinExistence type="predicted"/>
<evidence type="ECO:0000313" key="2">
    <source>
        <dbReference type="EMBL" id="KCW62841.1"/>
    </source>
</evidence>
<feature type="region of interest" description="Disordered" evidence="1">
    <location>
        <begin position="1"/>
        <end position="78"/>
    </location>
</feature>
<dbReference type="EMBL" id="KK198759">
    <property type="protein sequence ID" value="KCW62841.1"/>
    <property type="molecule type" value="Genomic_DNA"/>
</dbReference>
<dbReference type="AlphaFoldDB" id="A0A059BAB9"/>